<name>A0A8H6HE01_9AGAR</name>
<evidence type="ECO:0000313" key="1">
    <source>
        <dbReference type="EMBL" id="KAF6745228.1"/>
    </source>
</evidence>
<evidence type="ECO:0000313" key="2">
    <source>
        <dbReference type="Proteomes" id="UP000521943"/>
    </source>
</evidence>
<sequence>MESSVTSFSVWMEHRMEQLGTKLGEQRLVSLIFRKLSTGSDSALETHLCLPTRPTRLFALSQFTATYPLPLRSTYAGHQATVASVAETQGPSEYDLRSEIRTHGDGNERLIFKTTRDPLSFYLSLFRPPHISLCQSSIQSPPPRAPCQHRAGLFSRTSRPPSASPRHSRVQGMSLGEDTARVGAGSYVCLWDCLWGCLPEIRT</sequence>
<gene>
    <name evidence="1" type="ORF">DFP72DRAFT_53305</name>
</gene>
<dbReference type="Proteomes" id="UP000521943">
    <property type="component" value="Unassembled WGS sequence"/>
</dbReference>
<organism evidence="1 2">
    <name type="scientific">Ephemerocybe angulata</name>
    <dbReference type="NCBI Taxonomy" id="980116"/>
    <lineage>
        <taxon>Eukaryota</taxon>
        <taxon>Fungi</taxon>
        <taxon>Dikarya</taxon>
        <taxon>Basidiomycota</taxon>
        <taxon>Agaricomycotina</taxon>
        <taxon>Agaricomycetes</taxon>
        <taxon>Agaricomycetidae</taxon>
        <taxon>Agaricales</taxon>
        <taxon>Agaricineae</taxon>
        <taxon>Psathyrellaceae</taxon>
        <taxon>Ephemerocybe</taxon>
    </lineage>
</organism>
<proteinExistence type="predicted"/>
<keyword evidence="2" id="KW-1185">Reference proteome</keyword>
<dbReference type="OrthoDB" id="10638406at2759"/>
<dbReference type="AlphaFoldDB" id="A0A8H6HE01"/>
<dbReference type="EMBL" id="JACGCI010000108">
    <property type="protein sequence ID" value="KAF6745228.1"/>
    <property type="molecule type" value="Genomic_DNA"/>
</dbReference>
<comment type="caution">
    <text evidence="1">The sequence shown here is derived from an EMBL/GenBank/DDBJ whole genome shotgun (WGS) entry which is preliminary data.</text>
</comment>
<accession>A0A8H6HE01</accession>
<protein>
    <submittedName>
        <fullName evidence="1">Uncharacterized protein</fullName>
    </submittedName>
</protein>
<reference evidence="1 2" key="1">
    <citation type="submission" date="2020-07" db="EMBL/GenBank/DDBJ databases">
        <title>Comparative genomics of pyrophilous fungi reveals a link between fire events and developmental genes.</title>
        <authorList>
            <consortium name="DOE Joint Genome Institute"/>
            <person name="Steindorff A.S."/>
            <person name="Carver A."/>
            <person name="Calhoun S."/>
            <person name="Stillman K."/>
            <person name="Liu H."/>
            <person name="Lipzen A."/>
            <person name="Pangilinan J."/>
            <person name="Labutti K."/>
            <person name="Bruns T.D."/>
            <person name="Grigoriev I.V."/>
        </authorList>
    </citation>
    <scope>NUCLEOTIDE SEQUENCE [LARGE SCALE GENOMIC DNA]</scope>
    <source>
        <strain evidence="1 2">CBS 144469</strain>
    </source>
</reference>